<evidence type="ECO:0000313" key="3">
    <source>
        <dbReference type="Proteomes" id="UP000674318"/>
    </source>
</evidence>
<gene>
    <name evidence="2" type="ORF">JKF63_07242</name>
</gene>
<dbReference type="AlphaFoldDB" id="A0A836LL81"/>
<dbReference type="KEGG" id="phet:94293259"/>
<dbReference type="OrthoDB" id="246814at2759"/>
<dbReference type="RefSeq" id="XP_067759737.1">
    <property type="nucleotide sequence ID" value="XM_067903182.1"/>
</dbReference>
<name>A0A836LL81_9TRYP</name>
<evidence type="ECO:0000256" key="1">
    <source>
        <dbReference type="SAM" id="MobiDB-lite"/>
    </source>
</evidence>
<feature type="region of interest" description="Disordered" evidence="1">
    <location>
        <begin position="1"/>
        <end position="25"/>
    </location>
</feature>
<dbReference type="GeneID" id="94293259"/>
<evidence type="ECO:0000313" key="2">
    <source>
        <dbReference type="EMBL" id="KAG5511645.1"/>
    </source>
</evidence>
<dbReference type="EMBL" id="JAFJZO010000004">
    <property type="protein sequence ID" value="KAG5511645.1"/>
    <property type="molecule type" value="Genomic_DNA"/>
</dbReference>
<proteinExistence type="predicted"/>
<feature type="compositionally biased region" description="Low complexity" evidence="1">
    <location>
        <begin position="221"/>
        <end position="234"/>
    </location>
</feature>
<feature type="compositionally biased region" description="Low complexity" evidence="1">
    <location>
        <begin position="302"/>
        <end position="318"/>
    </location>
</feature>
<reference evidence="2 3" key="1">
    <citation type="submission" date="2021-02" db="EMBL/GenBank/DDBJ databases">
        <title>Porcisia hertigi Genome sequencing and assembly.</title>
        <authorList>
            <person name="Almutairi H."/>
            <person name="Gatherer D."/>
        </authorList>
    </citation>
    <scope>NUCLEOTIDE SEQUENCE [LARGE SCALE GENOMIC DNA]</scope>
    <source>
        <strain evidence="2 3">C119</strain>
    </source>
</reference>
<comment type="caution">
    <text evidence="2">The sequence shown here is derived from an EMBL/GenBank/DDBJ whole genome shotgun (WGS) entry which is preliminary data.</text>
</comment>
<accession>A0A836LL81</accession>
<keyword evidence="3" id="KW-1185">Reference proteome</keyword>
<protein>
    <submittedName>
        <fullName evidence="2">Uncharacterized protein</fullName>
    </submittedName>
</protein>
<feature type="compositionally biased region" description="Polar residues" evidence="1">
    <location>
        <begin position="319"/>
        <end position="333"/>
    </location>
</feature>
<feature type="compositionally biased region" description="Basic residues" evidence="1">
    <location>
        <begin position="1"/>
        <end position="16"/>
    </location>
</feature>
<dbReference type="Proteomes" id="UP000674318">
    <property type="component" value="Unassembled WGS sequence"/>
</dbReference>
<feature type="region of interest" description="Disordered" evidence="1">
    <location>
        <begin position="197"/>
        <end position="333"/>
    </location>
</feature>
<organism evidence="2 3">
    <name type="scientific">Porcisia hertigi</name>
    <dbReference type="NCBI Taxonomy" id="2761500"/>
    <lineage>
        <taxon>Eukaryota</taxon>
        <taxon>Discoba</taxon>
        <taxon>Euglenozoa</taxon>
        <taxon>Kinetoplastea</taxon>
        <taxon>Metakinetoplastina</taxon>
        <taxon>Trypanosomatida</taxon>
        <taxon>Trypanosomatidae</taxon>
        <taxon>Leishmaniinae</taxon>
        <taxon>Porcisia</taxon>
    </lineage>
</organism>
<sequence>MAKSSRSKWKKMHRRQRSQEEATNTLKRIRQLNKKLELTVKGGISAVPPQEPERRFHFLNPELDSRVPNTRKDLNNNYRAELNHVHYDYTKPLKLAPPKTNMYGKTDVSAPHPMTVNYEQIDADAPLAGHALTKADMERLTRKQVEHAKAEAAAAAAACAEEDVDGKDYGIGSDDHEDENEDGPEEYIFGMDDVAPRRASGKQKMRAKKETGLVVPKAKRSAASAPAGAAPSPKSVEDSGNRMRTVGSAAAVMADDDEATDHHRHRDDGVAANKITSMQTIRKKNGTIVSTSGSSKMKKVGKQSGSSGGTRVVSSGSTAAQKGMSNVAKSHRK</sequence>